<keyword evidence="6 10" id="KW-0418">Kinase</keyword>
<organism evidence="10 11">
    <name type="scientific">Enemella dayhoffiae</name>
    <dbReference type="NCBI Taxonomy" id="2016507"/>
    <lineage>
        <taxon>Bacteria</taxon>
        <taxon>Bacillati</taxon>
        <taxon>Actinomycetota</taxon>
        <taxon>Actinomycetes</taxon>
        <taxon>Propionibacteriales</taxon>
        <taxon>Propionibacteriaceae</taxon>
        <taxon>Enemella</taxon>
    </lineage>
</organism>
<comment type="pathway">
    <text evidence="2">Cofactor biosynthesis; tetrahydrofolate biosynthesis; 2-amino-4-hydroxy-6-hydroxymethyl-7,8-dihydropteridine diphosphate from 7,8-dihydroneopterin triphosphate: step 4/4.</text>
</comment>
<dbReference type="Proteomes" id="UP000216311">
    <property type="component" value="Unassembled WGS sequence"/>
</dbReference>
<name>A0A255H922_9ACTN</name>
<comment type="caution">
    <text evidence="10">The sequence shown here is derived from an EMBL/GenBank/DDBJ whole genome shotgun (WGS) entry which is preliminary data.</text>
</comment>
<dbReference type="PANTHER" id="PTHR43071">
    <property type="entry name" value="2-AMINO-4-HYDROXY-6-HYDROXYMETHYLDIHYDROPTERIDINE PYROPHOSPHOKINASE"/>
    <property type="match status" value="1"/>
</dbReference>
<evidence type="ECO:0000256" key="4">
    <source>
        <dbReference type="ARBA" id="ARBA00022679"/>
    </source>
</evidence>
<proteinExistence type="predicted"/>
<dbReference type="GO" id="GO:0005524">
    <property type="term" value="F:ATP binding"/>
    <property type="evidence" value="ECO:0007669"/>
    <property type="project" value="UniProtKB-KW"/>
</dbReference>
<dbReference type="NCBIfam" id="TIGR01498">
    <property type="entry name" value="folK"/>
    <property type="match status" value="1"/>
</dbReference>
<sequence>MTHPFAVDVDTLSGMRPLSTAVFALGSNLGDRLENLQGALTTLRSTPDVIVVDVSPVYETEPVGAPEGSPTFLNAVVVTETTLQPRTLLERAHAIEDAYGRNRVELNGPRTLDVDLLIVGRREVSDEHLQLPHPRAHERAFVLVPWHDVDPGASIPGKGPIADLLAQVDTSGVRRRDDLTLED</sequence>
<dbReference type="UniPathway" id="UPA00077">
    <property type="reaction ID" value="UER00155"/>
</dbReference>
<keyword evidence="8" id="KW-0289">Folate biosynthesis</keyword>
<dbReference type="Gene3D" id="3.30.70.560">
    <property type="entry name" value="7,8-Dihydro-6-hydroxymethylpterin-pyrophosphokinase HPPK"/>
    <property type="match status" value="1"/>
</dbReference>
<dbReference type="EMBL" id="NMVQ01000005">
    <property type="protein sequence ID" value="OYO24087.1"/>
    <property type="molecule type" value="Genomic_DNA"/>
</dbReference>
<evidence type="ECO:0000256" key="2">
    <source>
        <dbReference type="ARBA" id="ARBA00005051"/>
    </source>
</evidence>
<accession>A0A255H922</accession>
<dbReference type="GO" id="GO:0046656">
    <property type="term" value="P:folic acid biosynthetic process"/>
    <property type="evidence" value="ECO:0007669"/>
    <property type="project" value="UniProtKB-KW"/>
</dbReference>
<dbReference type="InterPro" id="IPR000550">
    <property type="entry name" value="Hppk"/>
</dbReference>
<evidence type="ECO:0000256" key="3">
    <source>
        <dbReference type="ARBA" id="ARBA00013253"/>
    </source>
</evidence>
<evidence type="ECO:0000313" key="10">
    <source>
        <dbReference type="EMBL" id="OYO24087.1"/>
    </source>
</evidence>
<dbReference type="InterPro" id="IPR035907">
    <property type="entry name" value="Hppk_sf"/>
</dbReference>
<keyword evidence="5" id="KW-0547">Nucleotide-binding</keyword>
<dbReference type="OrthoDB" id="9808041at2"/>
<dbReference type="GO" id="GO:0003848">
    <property type="term" value="F:2-amino-4-hydroxy-6-hydroxymethyldihydropteridine diphosphokinase activity"/>
    <property type="evidence" value="ECO:0007669"/>
    <property type="project" value="UniProtKB-EC"/>
</dbReference>
<dbReference type="SUPFAM" id="SSF55083">
    <property type="entry name" value="6-hydroxymethyl-7,8-dihydropterin pyrophosphokinase, HPPK"/>
    <property type="match status" value="1"/>
</dbReference>
<keyword evidence="4" id="KW-0808">Transferase</keyword>
<evidence type="ECO:0000256" key="5">
    <source>
        <dbReference type="ARBA" id="ARBA00022741"/>
    </source>
</evidence>
<dbReference type="AlphaFoldDB" id="A0A255H922"/>
<keyword evidence="7" id="KW-0067">ATP-binding</keyword>
<comment type="catalytic activity">
    <reaction evidence="1">
        <text>6-hydroxymethyl-7,8-dihydropterin + ATP = (7,8-dihydropterin-6-yl)methyl diphosphate + AMP + H(+)</text>
        <dbReference type="Rhea" id="RHEA:11412"/>
        <dbReference type="ChEBI" id="CHEBI:15378"/>
        <dbReference type="ChEBI" id="CHEBI:30616"/>
        <dbReference type="ChEBI" id="CHEBI:44841"/>
        <dbReference type="ChEBI" id="CHEBI:72950"/>
        <dbReference type="ChEBI" id="CHEBI:456215"/>
        <dbReference type="EC" id="2.7.6.3"/>
    </reaction>
</comment>
<dbReference type="GO" id="GO:0046654">
    <property type="term" value="P:tetrahydrofolate biosynthetic process"/>
    <property type="evidence" value="ECO:0007669"/>
    <property type="project" value="UniProtKB-UniPathway"/>
</dbReference>
<dbReference type="CDD" id="cd00483">
    <property type="entry name" value="HPPK"/>
    <property type="match status" value="1"/>
</dbReference>
<evidence type="ECO:0000313" key="11">
    <source>
        <dbReference type="Proteomes" id="UP000216311"/>
    </source>
</evidence>
<dbReference type="EC" id="2.7.6.3" evidence="3"/>
<evidence type="ECO:0000259" key="9">
    <source>
        <dbReference type="Pfam" id="PF01288"/>
    </source>
</evidence>
<dbReference type="GO" id="GO:0016301">
    <property type="term" value="F:kinase activity"/>
    <property type="evidence" value="ECO:0007669"/>
    <property type="project" value="UniProtKB-KW"/>
</dbReference>
<dbReference type="PANTHER" id="PTHR43071:SF1">
    <property type="entry name" value="2-AMINO-4-HYDROXY-6-HYDROXYMETHYLDIHYDROPTERIDINE PYROPHOSPHOKINASE"/>
    <property type="match status" value="1"/>
</dbReference>
<reference evidence="10 11" key="1">
    <citation type="submission" date="2017-07" db="EMBL/GenBank/DDBJ databases">
        <title>Draft whole genome sequences of clinical Proprionibacteriaceae strains.</title>
        <authorList>
            <person name="Bernier A.-M."/>
            <person name="Bernard K."/>
            <person name="Domingo M.-C."/>
        </authorList>
    </citation>
    <scope>NUCLEOTIDE SEQUENCE [LARGE SCALE GENOMIC DNA]</scope>
    <source>
        <strain evidence="10 11">NML 130396</strain>
    </source>
</reference>
<dbReference type="Pfam" id="PF01288">
    <property type="entry name" value="HPPK"/>
    <property type="match status" value="1"/>
</dbReference>
<protein>
    <recommendedName>
        <fullName evidence="3">2-amino-4-hydroxy-6-hydroxymethyldihydropteridine diphosphokinase</fullName>
        <ecNumber evidence="3">2.7.6.3</ecNumber>
    </recommendedName>
</protein>
<gene>
    <name evidence="10" type="primary">folK</name>
    <name evidence="10" type="ORF">CGZ93_04505</name>
</gene>
<feature type="domain" description="7,8-dihydro-6-hydroxymethylpterin-pyrophosphokinase" evidence="9">
    <location>
        <begin position="23"/>
        <end position="151"/>
    </location>
</feature>
<keyword evidence="11" id="KW-1185">Reference proteome</keyword>
<evidence type="ECO:0000256" key="7">
    <source>
        <dbReference type="ARBA" id="ARBA00022840"/>
    </source>
</evidence>
<evidence type="ECO:0000256" key="6">
    <source>
        <dbReference type="ARBA" id="ARBA00022777"/>
    </source>
</evidence>
<evidence type="ECO:0000256" key="8">
    <source>
        <dbReference type="ARBA" id="ARBA00022909"/>
    </source>
</evidence>
<evidence type="ECO:0000256" key="1">
    <source>
        <dbReference type="ARBA" id="ARBA00000198"/>
    </source>
</evidence>